<feature type="compositionally biased region" description="Basic and acidic residues" evidence="1">
    <location>
        <begin position="10"/>
        <end position="19"/>
    </location>
</feature>
<name>A0A6J5XI28_PRUAR</name>
<evidence type="ECO:0000313" key="2">
    <source>
        <dbReference type="EMBL" id="CAB4312217.1"/>
    </source>
</evidence>
<feature type="region of interest" description="Disordered" evidence="1">
    <location>
        <begin position="1"/>
        <end position="45"/>
    </location>
</feature>
<gene>
    <name evidence="2" type="ORF">ORAREDHAP_LOCUS34573</name>
</gene>
<dbReference type="Proteomes" id="UP000507245">
    <property type="component" value="Unassembled WGS sequence"/>
</dbReference>
<accession>A0A6J5XI28</accession>
<sequence>MANHDEEEEERKSERRGGAEEEEEEEEEGLRSEKQKRHADEQRTLDFSSTSIRPVAVYQVGTALNGIGIGAYRAQIVWAKGYEKIFEGYKHLSCPRKGMRVFNTENLNRIKDLVFNNNTLQRGKCCSLMAQNDCRLYVISTLSL</sequence>
<feature type="compositionally biased region" description="Basic and acidic residues" evidence="1">
    <location>
        <begin position="29"/>
        <end position="44"/>
    </location>
</feature>
<keyword evidence="3" id="KW-1185">Reference proteome</keyword>
<protein>
    <submittedName>
        <fullName evidence="2">Uncharacterized protein</fullName>
    </submittedName>
</protein>
<evidence type="ECO:0000313" key="3">
    <source>
        <dbReference type="Proteomes" id="UP000507245"/>
    </source>
</evidence>
<proteinExistence type="predicted"/>
<organism evidence="2 3">
    <name type="scientific">Prunus armeniaca</name>
    <name type="common">Apricot</name>
    <name type="synonym">Armeniaca vulgaris</name>
    <dbReference type="NCBI Taxonomy" id="36596"/>
    <lineage>
        <taxon>Eukaryota</taxon>
        <taxon>Viridiplantae</taxon>
        <taxon>Streptophyta</taxon>
        <taxon>Embryophyta</taxon>
        <taxon>Tracheophyta</taxon>
        <taxon>Spermatophyta</taxon>
        <taxon>Magnoliopsida</taxon>
        <taxon>eudicotyledons</taxon>
        <taxon>Gunneridae</taxon>
        <taxon>Pentapetalae</taxon>
        <taxon>rosids</taxon>
        <taxon>fabids</taxon>
        <taxon>Rosales</taxon>
        <taxon>Rosaceae</taxon>
        <taxon>Amygdaloideae</taxon>
        <taxon>Amygdaleae</taxon>
        <taxon>Prunus</taxon>
    </lineage>
</organism>
<reference evidence="3" key="1">
    <citation type="journal article" date="2020" name="Genome Biol.">
        <title>Gamete binning: chromosome-level and haplotype-resolved genome assembly enabled by high-throughput single-cell sequencing of gamete genomes.</title>
        <authorList>
            <person name="Campoy J.A."/>
            <person name="Sun H."/>
            <person name="Goel M."/>
            <person name="Jiao W.-B."/>
            <person name="Folz-Donahue K."/>
            <person name="Wang N."/>
            <person name="Rubio M."/>
            <person name="Liu C."/>
            <person name="Kukat C."/>
            <person name="Ruiz D."/>
            <person name="Huettel B."/>
            <person name="Schneeberger K."/>
        </authorList>
    </citation>
    <scope>NUCLEOTIDE SEQUENCE [LARGE SCALE GENOMIC DNA]</scope>
    <source>
        <strain evidence="3">cv. Rojo Pasion</strain>
    </source>
</reference>
<evidence type="ECO:0000256" key="1">
    <source>
        <dbReference type="SAM" id="MobiDB-lite"/>
    </source>
</evidence>
<dbReference type="AlphaFoldDB" id="A0A6J5XI28"/>
<dbReference type="EMBL" id="CAEKKB010000006">
    <property type="protein sequence ID" value="CAB4312217.1"/>
    <property type="molecule type" value="Genomic_DNA"/>
</dbReference>